<proteinExistence type="predicted"/>
<evidence type="ECO:0000313" key="3">
    <source>
        <dbReference type="Proteomes" id="UP000267251"/>
    </source>
</evidence>
<sequence>MAGFGEMRPQLDLFEAPWNALTSRHFLSPITLIPNGFHNPDDAIMNTPKDPKRRLEIQEGELLWQGATTRKGPRKINDGPSTPGKNTNTDKILNTNRRGSTQNDEQINTGSTQRNSPANAETTTGTSKQKISAEKQEFRSLDGDGNDSYAREGSADKAVLMRSAIGDTRSAYTNMRNLDNSDMDPIAKSKMVAQFEFLNWKRTVLIARESGAITKPGTLLRNKDFNLETPQGRALEMSRLQGEAEAVAKDLAPGSDLTQGTALYNIWRIGKVRTDLDKLVATPGGENMKSLADHIKKMYLDKPVIPKVDLSRNSIDSNKVNADIKTTKAAQDGTKKKRLSFNNFRNSFSSLINSNRPASP</sequence>
<gene>
    <name evidence="2" type="ORF">BJ684DRAFT_17372</name>
</gene>
<evidence type="ECO:0000313" key="2">
    <source>
        <dbReference type="EMBL" id="RKP12106.1"/>
    </source>
</evidence>
<dbReference type="EMBL" id="KZ988478">
    <property type="protein sequence ID" value="RKP12106.1"/>
    <property type="molecule type" value="Genomic_DNA"/>
</dbReference>
<keyword evidence="3" id="KW-1185">Reference proteome</keyword>
<organism evidence="2 3">
    <name type="scientific">Piptocephalis cylindrospora</name>
    <dbReference type="NCBI Taxonomy" id="1907219"/>
    <lineage>
        <taxon>Eukaryota</taxon>
        <taxon>Fungi</taxon>
        <taxon>Fungi incertae sedis</taxon>
        <taxon>Zoopagomycota</taxon>
        <taxon>Zoopagomycotina</taxon>
        <taxon>Zoopagomycetes</taxon>
        <taxon>Zoopagales</taxon>
        <taxon>Piptocephalidaceae</taxon>
        <taxon>Piptocephalis</taxon>
    </lineage>
</organism>
<dbReference type="AlphaFoldDB" id="A0A4P9Y010"/>
<feature type="compositionally biased region" description="Polar residues" evidence="1">
    <location>
        <begin position="79"/>
        <end position="130"/>
    </location>
</feature>
<reference evidence="3" key="1">
    <citation type="journal article" date="2018" name="Nat. Microbiol.">
        <title>Leveraging single-cell genomics to expand the fungal tree of life.</title>
        <authorList>
            <person name="Ahrendt S.R."/>
            <person name="Quandt C.A."/>
            <person name="Ciobanu D."/>
            <person name="Clum A."/>
            <person name="Salamov A."/>
            <person name="Andreopoulos B."/>
            <person name="Cheng J.F."/>
            <person name="Woyke T."/>
            <person name="Pelin A."/>
            <person name="Henrissat B."/>
            <person name="Reynolds N.K."/>
            <person name="Benny G.L."/>
            <person name="Smith M.E."/>
            <person name="James T.Y."/>
            <person name="Grigoriev I.V."/>
        </authorList>
    </citation>
    <scope>NUCLEOTIDE SEQUENCE [LARGE SCALE GENOMIC DNA]</scope>
</reference>
<accession>A0A4P9Y010</accession>
<dbReference type="Proteomes" id="UP000267251">
    <property type="component" value="Unassembled WGS sequence"/>
</dbReference>
<feature type="compositionally biased region" description="Basic and acidic residues" evidence="1">
    <location>
        <begin position="131"/>
        <end position="142"/>
    </location>
</feature>
<name>A0A4P9Y010_9FUNG</name>
<evidence type="ECO:0000256" key="1">
    <source>
        <dbReference type="SAM" id="MobiDB-lite"/>
    </source>
</evidence>
<feature type="region of interest" description="Disordered" evidence="1">
    <location>
        <begin position="60"/>
        <end position="152"/>
    </location>
</feature>
<protein>
    <submittedName>
        <fullName evidence="2">Uncharacterized protein</fullName>
    </submittedName>
</protein>